<evidence type="ECO:0000256" key="1">
    <source>
        <dbReference type="SAM" id="Phobius"/>
    </source>
</evidence>
<feature type="domain" description="Calcineurin-like phosphoesterase" evidence="2">
    <location>
        <begin position="158"/>
        <end position="324"/>
    </location>
</feature>
<dbReference type="EMBL" id="JAGRPV010000001">
    <property type="protein sequence ID" value="MDI4645721.1"/>
    <property type="molecule type" value="Genomic_DNA"/>
</dbReference>
<dbReference type="InterPro" id="IPR029052">
    <property type="entry name" value="Metallo-depent_PP-like"/>
</dbReference>
<evidence type="ECO:0000313" key="3">
    <source>
        <dbReference type="EMBL" id="MDI4645721.1"/>
    </source>
</evidence>
<dbReference type="CDD" id="cd07385">
    <property type="entry name" value="MPP_YkuE_C"/>
    <property type="match status" value="1"/>
</dbReference>
<dbReference type="InterPro" id="IPR004843">
    <property type="entry name" value="Calcineurin-like_PHP"/>
</dbReference>
<dbReference type="PANTHER" id="PTHR31302">
    <property type="entry name" value="TRANSMEMBRANE PROTEIN WITH METALLOPHOSPHOESTERASE DOMAIN-RELATED"/>
    <property type="match status" value="1"/>
</dbReference>
<dbReference type="RefSeq" id="WP_282908624.1">
    <property type="nucleotide sequence ID" value="NZ_JAGRPV010000001.1"/>
</dbReference>
<feature type="transmembrane region" description="Helical" evidence="1">
    <location>
        <begin position="79"/>
        <end position="102"/>
    </location>
</feature>
<sequence length="384" mass="42655">MRRGGLRAVVSFTLIIAAYLGLNFFIGWNAQTWLNSWLPGFPVWALWTLLALAALGYLIGRFRFLPKPAGRGLKVFGAYYIGLFEYAVLVLPFADLAVWLFWAGGSDYKNTVETIGVIVSVLLLLLFAWGTWNAWTPIVRKYELSVAKDAGGRRRLDIVLVSDLHLGNIVGNRHLDRLLPRVEQLKPDLILLAGDVLDDVIEPFVRNRMSERLGRLSAPLGVYAVLGNHEYYGRHIDEYVGRMAALGIPVLRDERSTPDGVIHVVGRKDKTAESMDPEGRKPVAELLQGLDPKLPIVLMDHQPYGYAAAAEAGVDILVSGHTHRGQFAPNHWVTRRLFELDWGYLRKGKMHAVVSSGFGTWGPPVRLASRSEIVHLSVTFSGGA</sequence>
<dbReference type="SUPFAM" id="SSF56300">
    <property type="entry name" value="Metallo-dependent phosphatases"/>
    <property type="match status" value="1"/>
</dbReference>
<dbReference type="Pfam" id="PF00149">
    <property type="entry name" value="Metallophos"/>
    <property type="match status" value="1"/>
</dbReference>
<protein>
    <submittedName>
        <fullName evidence="3">Metallophosphoesterase</fullName>
    </submittedName>
</protein>
<dbReference type="PANTHER" id="PTHR31302:SF0">
    <property type="entry name" value="TRANSMEMBRANE PROTEIN WITH METALLOPHOSPHOESTERASE DOMAIN"/>
    <property type="match status" value="1"/>
</dbReference>
<proteinExistence type="predicted"/>
<reference evidence="3" key="1">
    <citation type="submission" date="2023-04" db="EMBL/GenBank/DDBJ databases">
        <title>Comparative genomic analysis of Cohnella hashimotonis sp. nov., isolated from the International Space Station.</title>
        <authorList>
            <person name="Venkateswaran K."/>
            <person name="Simpson A."/>
        </authorList>
    </citation>
    <scope>NUCLEOTIDE SEQUENCE</scope>
    <source>
        <strain evidence="3">F6_2S_P_1</strain>
    </source>
</reference>
<name>A0ABT6TGL6_9BACL</name>
<evidence type="ECO:0000259" key="2">
    <source>
        <dbReference type="Pfam" id="PF00149"/>
    </source>
</evidence>
<feature type="transmembrane region" description="Helical" evidence="1">
    <location>
        <begin position="114"/>
        <end position="135"/>
    </location>
</feature>
<feature type="transmembrane region" description="Helical" evidence="1">
    <location>
        <begin position="9"/>
        <end position="29"/>
    </location>
</feature>
<keyword evidence="1" id="KW-1133">Transmembrane helix</keyword>
<feature type="transmembrane region" description="Helical" evidence="1">
    <location>
        <begin position="41"/>
        <end position="59"/>
    </location>
</feature>
<dbReference type="Proteomes" id="UP001161691">
    <property type="component" value="Unassembled WGS sequence"/>
</dbReference>
<evidence type="ECO:0000313" key="4">
    <source>
        <dbReference type="Proteomes" id="UP001161691"/>
    </source>
</evidence>
<organism evidence="3 4">
    <name type="scientific">Cohnella hashimotonis</name>
    <dbReference type="NCBI Taxonomy" id="2826895"/>
    <lineage>
        <taxon>Bacteria</taxon>
        <taxon>Bacillati</taxon>
        <taxon>Bacillota</taxon>
        <taxon>Bacilli</taxon>
        <taxon>Bacillales</taxon>
        <taxon>Paenibacillaceae</taxon>
        <taxon>Cohnella</taxon>
    </lineage>
</organism>
<dbReference type="InterPro" id="IPR051158">
    <property type="entry name" value="Metallophosphoesterase_sf"/>
</dbReference>
<comment type="caution">
    <text evidence="3">The sequence shown here is derived from an EMBL/GenBank/DDBJ whole genome shotgun (WGS) entry which is preliminary data.</text>
</comment>
<keyword evidence="4" id="KW-1185">Reference proteome</keyword>
<accession>A0ABT6TGL6</accession>
<keyword evidence="1" id="KW-0472">Membrane</keyword>
<keyword evidence="1" id="KW-0812">Transmembrane</keyword>
<gene>
    <name evidence="3" type="ORF">KB449_12140</name>
</gene>
<dbReference type="Gene3D" id="3.60.21.10">
    <property type="match status" value="1"/>
</dbReference>